<sequence length="41" mass="4904">MREIVLFQLLLFQAFVSFSNTWTWARLPVNPNVFLFVSSKR</sequence>
<reference evidence="1 3" key="1">
    <citation type="journal article" date="2007" name="Science">
        <title>Draft genome of the filarial nematode parasite Brugia malayi.</title>
        <authorList>
            <person name="Ghedin E."/>
            <person name="Wang S."/>
            <person name="Spiro D."/>
            <person name="Caler E."/>
            <person name="Zhao Q."/>
            <person name="Crabtree J."/>
            <person name="Allen J.E."/>
            <person name="Delcher A.L."/>
            <person name="Guiliano D.B."/>
            <person name="Miranda-Saavedra D."/>
            <person name="Angiuoli S.V."/>
            <person name="Creasy T."/>
            <person name="Amedeo P."/>
            <person name="Haas B."/>
            <person name="El-Sayed N.M."/>
            <person name="Wortman J.R."/>
            <person name="Feldblyum T."/>
            <person name="Tallon L."/>
            <person name="Schatz M."/>
            <person name="Shumway M."/>
            <person name="Koo H."/>
            <person name="Salzberg S.L."/>
            <person name="Schobel S."/>
            <person name="Pertea M."/>
            <person name="Pop M."/>
            <person name="White O."/>
            <person name="Barton G.J."/>
            <person name="Carlow C.K."/>
            <person name="Crawford M.J."/>
            <person name="Daub J."/>
            <person name="Dimmic M.W."/>
            <person name="Estes C.F."/>
            <person name="Foster J.M."/>
            <person name="Ganatra M."/>
            <person name="Gregory W.F."/>
            <person name="Johnson N.M."/>
            <person name="Jin J."/>
            <person name="Komuniecki R."/>
            <person name="Korf I."/>
            <person name="Kumar S."/>
            <person name="Laney S."/>
            <person name="Li B.W."/>
            <person name="Li W."/>
            <person name="Lindblom T.H."/>
            <person name="Lustigman S."/>
            <person name="Ma D."/>
            <person name="Maina C.V."/>
            <person name="Martin D.M."/>
            <person name="McCarter J.P."/>
            <person name="McReynolds L."/>
            <person name="Mitreva M."/>
            <person name="Nutman T.B."/>
            <person name="Parkinson J."/>
            <person name="Peregrin-Alvarez J.M."/>
            <person name="Poole C."/>
            <person name="Ren Q."/>
            <person name="Saunders L."/>
            <person name="Sluder A.E."/>
            <person name="Smith K."/>
            <person name="Stanke M."/>
            <person name="Unnasch T.R."/>
            <person name="Ware J."/>
            <person name="Wei A.D."/>
            <person name="Weil G."/>
            <person name="Williams D.J."/>
            <person name="Zhang Y."/>
            <person name="Williams S.A."/>
            <person name="Fraser-Liggett C."/>
            <person name="Slatko B."/>
            <person name="Blaxter M.L."/>
            <person name="Scott A.L."/>
        </authorList>
    </citation>
    <scope>NUCLEOTIDE SEQUENCE</scope>
    <source>
        <strain evidence="1 3">FR3</strain>
    </source>
</reference>
<dbReference type="RefSeq" id="XP_042935851.1">
    <property type="nucleotide sequence ID" value="XM_043079917.1"/>
</dbReference>
<reference evidence="4" key="4">
    <citation type="submission" date="2019-12" db="UniProtKB">
        <authorList>
            <consortium name="WormBaseParasite"/>
        </authorList>
    </citation>
    <scope>IDENTIFICATION</scope>
</reference>
<reference evidence="1" key="2">
    <citation type="submission" date="2012-12" db="EMBL/GenBank/DDBJ databases">
        <authorList>
            <person name="Gao Y.W."/>
            <person name="Fan S.T."/>
            <person name="Sun H.T."/>
            <person name="Wang Z."/>
            <person name="Gao X.L."/>
            <person name="Li Y.G."/>
            <person name="Wang T.C."/>
            <person name="Zhang K."/>
            <person name="Xu W.W."/>
            <person name="Yu Z.J."/>
            <person name="Xia X.Z."/>
        </authorList>
    </citation>
    <scope>NUCLEOTIDE SEQUENCE</scope>
    <source>
        <strain evidence="1">FR3</strain>
    </source>
</reference>
<organism evidence="1">
    <name type="scientific">Brugia malayi</name>
    <name type="common">Filarial nematode worm</name>
    <dbReference type="NCBI Taxonomy" id="6279"/>
    <lineage>
        <taxon>Eukaryota</taxon>
        <taxon>Metazoa</taxon>
        <taxon>Ecdysozoa</taxon>
        <taxon>Nematoda</taxon>
        <taxon>Chromadorea</taxon>
        <taxon>Rhabditida</taxon>
        <taxon>Spirurina</taxon>
        <taxon>Spiruromorpha</taxon>
        <taxon>Filarioidea</taxon>
        <taxon>Onchocercidae</taxon>
        <taxon>Brugia</taxon>
    </lineage>
</organism>
<accession>A0A4E9FHE4</accession>
<dbReference type="KEGG" id="bmy:BM_BM173"/>
<dbReference type="AlphaFoldDB" id="A0A0K0J2T6"/>
<proteinExistence type="predicted"/>
<dbReference type="WBParaSite" id="Bm173.1">
    <property type="protein sequence ID" value="Bm173.1"/>
    <property type="gene ID" value="WBGene00220434"/>
</dbReference>
<keyword evidence="3" id="KW-1185">Reference proteome</keyword>
<name>A0A0K0J2T6_BRUMA</name>
<dbReference type="EMBL" id="LN856386">
    <property type="protein sequence ID" value="CDP91383.1"/>
    <property type="molecule type" value="Genomic_DNA"/>
</dbReference>
<evidence type="ECO:0000313" key="1">
    <source>
        <dbReference type="EMBL" id="CDP91383.1"/>
    </source>
</evidence>
<dbReference type="Proteomes" id="UP000006672">
    <property type="component" value="Unassembled WGS sequence"/>
</dbReference>
<evidence type="ECO:0000313" key="5">
    <source>
        <dbReference type="WormBase" id="Bm173"/>
    </source>
</evidence>
<dbReference type="WormBase" id="Bm173">
    <property type="protein sequence ID" value="BM37468"/>
    <property type="gene ID" value="WBGene00220434"/>
</dbReference>
<dbReference type="EMBL" id="CAAKNF010000194">
    <property type="protein sequence ID" value="VIO95679.1"/>
    <property type="molecule type" value="Genomic_DNA"/>
</dbReference>
<dbReference type="CTD" id="66058703"/>
<evidence type="ECO:0000313" key="2">
    <source>
        <dbReference type="EMBL" id="VIO95679.1"/>
    </source>
</evidence>
<dbReference type="GeneID" id="66058703"/>
<gene>
    <name evidence="1 4 5" type="ORF">Bm173</name>
    <name evidence="2" type="ORF">BM_BM173</name>
    <name evidence="1" type="ORF">BM_Bm173</name>
</gene>
<protein>
    <submittedName>
        <fullName evidence="1 4">Bm173</fullName>
    </submittedName>
</protein>
<reference evidence="2" key="3">
    <citation type="submission" date="2019-04" db="EMBL/GenBank/DDBJ databases">
        <authorList>
            <person name="Howe K."/>
            <person name="Paulini M."/>
            <person name="Williams G."/>
        </authorList>
    </citation>
    <scope>NUCLEOTIDE SEQUENCE [LARGE SCALE GENOMIC DNA]</scope>
    <source>
        <strain evidence="2">FR3</strain>
    </source>
</reference>
<evidence type="ECO:0000313" key="4">
    <source>
        <dbReference type="WBParaSite" id="Bm173.1"/>
    </source>
</evidence>
<evidence type="ECO:0000313" key="3">
    <source>
        <dbReference type="Proteomes" id="UP000006672"/>
    </source>
</evidence>
<accession>A0A0K0J2T6</accession>